<organism evidence="7 8">
    <name type="scientific">Erythroxylum novogranatense</name>
    <dbReference type="NCBI Taxonomy" id="1862640"/>
    <lineage>
        <taxon>Eukaryota</taxon>
        <taxon>Viridiplantae</taxon>
        <taxon>Streptophyta</taxon>
        <taxon>Embryophyta</taxon>
        <taxon>Tracheophyta</taxon>
        <taxon>Spermatophyta</taxon>
        <taxon>Magnoliopsida</taxon>
        <taxon>eudicotyledons</taxon>
        <taxon>Gunneridae</taxon>
        <taxon>Pentapetalae</taxon>
        <taxon>rosids</taxon>
        <taxon>fabids</taxon>
        <taxon>Malpighiales</taxon>
        <taxon>Erythroxylaceae</taxon>
        <taxon>Erythroxylum</taxon>
    </lineage>
</organism>
<keyword evidence="8" id="KW-1185">Reference proteome</keyword>
<dbReference type="EMBL" id="JAIWQS010000008">
    <property type="protein sequence ID" value="KAJ8898736.1"/>
    <property type="molecule type" value="Genomic_DNA"/>
</dbReference>
<dbReference type="SUPFAM" id="SSF101941">
    <property type="entry name" value="NAC domain"/>
    <property type="match status" value="1"/>
</dbReference>
<sequence length="229" mass="26177">MASTGYDFELENAVGYRFSPTDEELVNHYLRQKMLGVDHEVGEVPELNVCELEPWDLAANIRNSENNSDNPKWYFFSPRIYRYSKNKKANRRTKLGYWKATGRDRKVKSERINEEIGIKKTLVYHQGRVPNGVKTNWVIHEYTATLNLPNQGKEFVLCKLKKNPGDVPNVEDESSPVLDFEQDQSITESNDVPAIGEGNFSPQAVAEHTSDVEEVRNGMLCGDIFHPKT</sequence>
<dbReference type="Gene3D" id="2.170.150.80">
    <property type="entry name" value="NAC domain"/>
    <property type="match status" value="1"/>
</dbReference>
<accession>A0AAV8UD57</accession>
<dbReference type="PROSITE" id="PS51005">
    <property type="entry name" value="NAC"/>
    <property type="match status" value="1"/>
</dbReference>
<evidence type="ECO:0000256" key="3">
    <source>
        <dbReference type="ARBA" id="ARBA00023125"/>
    </source>
</evidence>
<evidence type="ECO:0000256" key="2">
    <source>
        <dbReference type="ARBA" id="ARBA00023015"/>
    </source>
</evidence>
<proteinExistence type="predicted"/>
<keyword evidence="5" id="KW-0539">Nucleus</keyword>
<feature type="domain" description="NAC" evidence="6">
    <location>
        <begin position="12"/>
        <end position="163"/>
    </location>
</feature>
<dbReference type="AlphaFoldDB" id="A0AAV8UD57"/>
<dbReference type="Proteomes" id="UP001159364">
    <property type="component" value="Linkage Group LG08"/>
</dbReference>
<dbReference type="GO" id="GO:0005634">
    <property type="term" value="C:nucleus"/>
    <property type="evidence" value="ECO:0007669"/>
    <property type="project" value="UniProtKB-SubCell"/>
</dbReference>
<evidence type="ECO:0000313" key="7">
    <source>
        <dbReference type="EMBL" id="KAJ8898736.1"/>
    </source>
</evidence>
<keyword evidence="4" id="KW-0804">Transcription</keyword>
<evidence type="ECO:0000256" key="5">
    <source>
        <dbReference type="ARBA" id="ARBA00023242"/>
    </source>
</evidence>
<comment type="subcellular location">
    <subcellularLocation>
        <location evidence="1">Nucleus</location>
    </subcellularLocation>
</comment>
<dbReference type="Pfam" id="PF02365">
    <property type="entry name" value="NAM"/>
    <property type="match status" value="1"/>
</dbReference>
<protein>
    <recommendedName>
        <fullName evidence="6">NAC domain-containing protein</fullName>
    </recommendedName>
</protein>
<dbReference type="GO" id="GO:0003677">
    <property type="term" value="F:DNA binding"/>
    <property type="evidence" value="ECO:0007669"/>
    <property type="project" value="UniProtKB-KW"/>
</dbReference>
<evidence type="ECO:0000313" key="8">
    <source>
        <dbReference type="Proteomes" id="UP001159364"/>
    </source>
</evidence>
<comment type="caution">
    <text evidence="7">The sequence shown here is derived from an EMBL/GenBank/DDBJ whole genome shotgun (WGS) entry which is preliminary data.</text>
</comment>
<dbReference type="GO" id="GO:0006355">
    <property type="term" value="P:regulation of DNA-templated transcription"/>
    <property type="evidence" value="ECO:0007669"/>
    <property type="project" value="InterPro"/>
</dbReference>
<keyword evidence="2" id="KW-0805">Transcription regulation</keyword>
<keyword evidence="3" id="KW-0238">DNA-binding</keyword>
<dbReference type="PANTHER" id="PTHR31989">
    <property type="entry name" value="NAC DOMAIN-CONTAINING PROTEIN 82-RELATED"/>
    <property type="match status" value="1"/>
</dbReference>
<name>A0AAV8UD57_9ROSI</name>
<evidence type="ECO:0000259" key="6">
    <source>
        <dbReference type="PROSITE" id="PS51005"/>
    </source>
</evidence>
<dbReference type="InterPro" id="IPR003441">
    <property type="entry name" value="NAC-dom"/>
</dbReference>
<evidence type="ECO:0000256" key="4">
    <source>
        <dbReference type="ARBA" id="ARBA00023163"/>
    </source>
</evidence>
<dbReference type="InterPro" id="IPR036093">
    <property type="entry name" value="NAC_dom_sf"/>
</dbReference>
<gene>
    <name evidence="7" type="ORF">K2173_004923</name>
</gene>
<reference evidence="7 8" key="1">
    <citation type="submission" date="2021-09" db="EMBL/GenBank/DDBJ databases">
        <title>Genomic insights and catalytic innovation underlie evolution of tropane alkaloids biosynthesis.</title>
        <authorList>
            <person name="Wang Y.-J."/>
            <person name="Tian T."/>
            <person name="Huang J.-P."/>
            <person name="Huang S.-X."/>
        </authorList>
    </citation>
    <scope>NUCLEOTIDE SEQUENCE [LARGE SCALE GENOMIC DNA]</scope>
    <source>
        <strain evidence="7">KIB-2018</strain>
        <tissue evidence="7">Leaf</tissue>
    </source>
</reference>
<evidence type="ECO:0000256" key="1">
    <source>
        <dbReference type="ARBA" id="ARBA00004123"/>
    </source>
</evidence>